<dbReference type="Proteomes" id="UP000325003">
    <property type="component" value="Unassembled WGS sequence"/>
</dbReference>
<dbReference type="PROSITE" id="PS51257">
    <property type="entry name" value="PROKAR_LIPOPROTEIN"/>
    <property type="match status" value="1"/>
</dbReference>
<feature type="region of interest" description="Disordered" evidence="1">
    <location>
        <begin position="19"/>
        <end position="70"/>
    </location>
</feature>
<evidence type="ECO:0000256" key="1">
    <source>
        <dbReference type="SAM" id="MobiDB-lite"/>
    </source>
</evidence>
<evidence type="ECO:0000313" key="3">
    <source>
        <dbReference type="EMBL" id="KAA1417134.1"/>
    </source>
</evidence>
<keyword evidence="4" id="KW-1185">Reference proteome</keyword>
<dbReference type="RefSeq" id="WP_149729803.1">
    <property type="nucleotide sequence ID" value="NZ_VUJV01000006.1"/>
</dbReference>
<dbReference type="EMBL" id="VUJV01000006">
    <property type="protein sequence ID" value="KAA1417134.1"/>
    <property type="molecule type" value="Genomic_DNA"/>
</dbReference>
<evidence type="ECO:0008006" key="5">
    <source>
        <dbReference type="Google" id="ProtNLM"/>
    </source>
</evidence>
<evidence type="ECO:0000313" key="4">
    <source>
        <dbReference type="Proteomes" id="UP000325003"/>
    </source>
</evidence>
<protein>
    <recommendedName>
        <fullName evidence="5">PknH-like extracellular domain-containing protein</fullName>
    </recommendedName>
</protein>
<feature type="compositionally biased region" description="Basic and acidic residues" evidence="1">
    <location>
        <begin position="29"/>
        <end position="38"/>
    </location>
</feature>
<proteinExistence type="predicted"/>
<reference evidence="3 4" key="1">
    <citation type="submission" date="2019-09" db="EMBL/GenBank/DDBJ databases">
        <title>Nocardioides panacisoli sp. nov., isolated from the soil of a ginseng field.</title>
        <authorList>
            <person name="Cho C."/>
        </authorList>
    </citation>
    <scope>NUCLEOTIDE SEQUENCE [LARGE SCALE GENOMIC DNA]</scope>
    <source>
        <strain evidence="3 4">BN130099</strain>
    </source>
</reference>
<name>A0A5B1LA39_9ACTN</name>
<evidence type="ECO:0000256" key="2">
    <source>
        <dbReference type="SAM" id="SignalP"/>
    </source>
</evidence>
<reference evidence="3 4" key="2">
    <citation type="submission" date="2019-09" db="EMBL/GenBank/DDBJ databases">
        <authorList>
            <person name="Jin C."/>
        </authorList>
    </citation>
    <scope>NUCLEOTIDE SEQUENCE [LARGE SCALE GENOMIC DNA]</scope>
    <source>
        <strain evidence="3 4">BN130099</strain>
    </source>
</reference>
<feature type="compositionally biased region" description="Low complexity" evidence="1">
    <location>
        <begin position="39"/>
        <end position="64"/>
    </location>
</feature>
<organism evidence="3 4">
    <name type="scientific">Nocardioides humilatus</name>
    <dbReference type="NCBI Taxonomy" id="2607660"/>
    <lineage>
        <taxon>Bacteria</taxon>
        <taxon>Bacillati</taxon>
        <taxon>Actinomycetota</taxon>
        <taxon>Actinomycetes</taxon>
        <taxon>Propionibacteriales</taxon>
        <taxon>Nocardioidaceae</taxon>
        <taxon>Nocardioides</taxon>
    </lineage>
</organism>
<accession>A0A5B1LA39</accession>
<comment type="caution">
    <text evidence="3">The sequence shown here is derived from an EMBL/GenBank/DDBJ whole genome shotgun (WGS) entry which is preliminary data.</text>
</comment>
<gene>
    <name evidence="3" type="ORF">F0U44_18380</name>
</gene>
<keyword evidence="2" id="KW-0732">Signal</keyword>
<feature type="chain" id="PRO_5039577102" description="PknH-like extracellular domain-containing protein" evidence="2">
    <location>
        <begin position="21"/>
        <end position="247"/>
    </location>
</feature>
<dbReference type="AlphaFoldDB" id="A0A5B1LA39"/>
<feature type="signal peptide" evidence="2">
    <location>
        <begin position="1"/>
        <end position="20"/>
    </location>
</feature>
<sequence>MRSTRTAAVSAALLSLTFLAGCGGGDGDDDKKSDDKVTETVTPTPSETPTTEATAPTTDSSATPMDPTGDVTQEQLDAALLTAEEVGAGFVLGTYTDTDDPPLCDPDGTPLDEQFPPQVTGGVELDHSDGIAAIQEELAIYESDEAAATAFAAGLAGLNCTDGTTGDGTAVTIGAPQDVTANVDTTGLGTSTAYEITSESFQGVLIVTLAHRVILATSFAATPDADTSAFPNPIDVQAAAFAKALAN</sequence>